<dbReference type="OrthoDB" id="2356646at2"/>
<dbReference type="AlphaFoldDB" id="A0A1M6J128"/>
<feature type="compositionally biased region" description="Low complexity" evidence="1">
    <location>
        <begin position="120"/>
        <end position="134"/>
    </location>
</feature>
<sequence length="268" mass="29542">MNKKKKIGIIISSLIICILMFIGAVKGNEIFTASKVAKSENTQDINKEKIAISNTDKASEEKATIKEDKNDNEKVNKENEANQNNSNERSQSNEEKIAKTDNGENLASSDINSKEKKQVTSDNTNTTDSNSSYNTTATIEKKQHQNETSNPWDNLPEGTILFYDTVNNKTISKAKGDYNGVNIAKLTKTLLNKSGISYECTGISDATTYFAMIAGLREKEAGSLSGWCYYIKRKGSNSFIKPNVSAGQSTFNKGDIVVWKYLSDGVNN</sequence>
<dbReference type="RefSeq" id="WP_072986418.1">
    <property type="nucleotide sequence ID" value="NZ_FQZB01000008.1"/>
</dbReference>
<proteinExistence type="predicted"/>
<protein>
    <recommendedName>
        <fullName evidence="4">DUF4430 domain-containing protein</fullName>
    </recommendedName>
</protein>
<name>A0A1M6J128_9CLOT</name>
<feature type="compositionally biased region" description="Basic and acidic residues" evidence="1">
    <location>
        <begin position="57"/>
        <end position="80"/>
    </location>
</feature>
<reference evidence="2 3" key="1">
    <citation type="submission" date="2016-11" db="EMBL/GenBank/DDBJ databases">
        <authorList>
            <person name="Jaros S."/>
            <person name="Januszkiewicz K."/>
            <person name="Wedrychowicz H."/>
        </authorList>
    </citation>
    <scope>NUCLEOTIDE SEQUENCE [LARGE SCALE GENOMIC DNA]</scope>
    <source>
        <strain evidence="2 3">DSM 21758</strain>
    </source>
</reference>
<gene>
    <name evidence="2" type="ORF">SAMN02745163_01880</name>
</gene>
<evidence type="ECO:0000313" key="3">
    <source>
        <dbReference type="Proteomes" id="UP000184310"/>
    </source>
</evidence>
<evidence type="ECO:0008006" key="4">
    <source>
        <dbReference type="Google" id="ProtNLM"/>
    </source>
</evidence>
<dbReference type="EMBL" id="FQZB01000008">
    <property type="protein sequence ID" value="SHJ40367.1"/>
    <property type="molecule type" value="Genomic_DNA"/>
</dbReference>
<feature type="compositionally biased region" description="Basic and acidic residues" evidence="1">
    <location>
        <begin position="91"/>
        <end position="102"/>
    </location>
</feature>
<organism evidence="2 3">
    <name type="scientific">Clostridium cavendishii DSM 21758</name>
    <dbReference type="NCBI Taxonomy" id="1121302"/>
    <lineage>
        <taxon>Bacteria</taxon>
        <taxon>Bacillati</taxon>
        <taxon>Bacillota</taxon>
        <taxon>Clostridia</taxon>
        <taxon>Eubacteriales</taxon>
        <taxon>Clostridiaceae</taxon>
        <taxon>Clostridium</taxon>
    </lineage>
</organism>
<feature type="region of interest" description="Disordered" evidence="1">
    <location>
        <begin position="55"/>
        <end position="134"/>
    </location>
</feature>
<accession>A0A1M6J128</accession>
<feature type="compositionally biased region" description="Low complexity" evidence="1">
    <location>
        <begin position="81"/>
        <end position="90"/>
    </location>
</feature>
<evidence type="ECO:0000313" key="2">
    <source>
        <dbReference type="EMBL" id="SHJ40367.1"/>
    </source>
</evidence>
<dbReference type="Proteomes" id="UP000184310">
    <property type="component" value="Unassembled WGS sequence"/>
</dbReference>
<evidence type="ECO:0000256" key="1">
    <source>
        <dbReference type="SAM" id="MobiDB-lite"/>
    </source>
</evidence>
<keyword evidence="3" id="KW-1185">Reference proteome</keyword>
<dbReference type="STRING" id="1121302.SAMN02745163_01880"/>